<dbReference type="AlphaFoldDB" id="A0A7X2S7P8"/>
<protein>
    <submittedName>
        <fullName evidence="2">DUF1540 domain-containing protein</fullName>
    </submittedName>
</protein>
<dbReference type="InterPro" id="IPR011437">
    <property type="entry name" value="DUF1540"/>
</dbReference>
<evidence type="ECO:0000259" key="1">
    <source>
        <dbReference type="Pfam" id="PF07561"/>
    </source>
</evidence>
<name>A0A7X2S7P8_9BACI</name>
<evidence type="ECO:0000313" key="3">
    <source>
        <dbReference type="Proteomes" id="UP000434639"/>
    </source>
</evidence>
<dbReference type="Pfam" id="PF07561">
    <property type="entry name" value="DUF1540"/>
    <property type="match status" value="1"/>
</dbReference>
<organism evidence="2 3">
    <name type="scientific">Metabacillus mangrovi</name>
    <dbReference type="NCBI Taxonomy" id="1491830"/>
    <lineage>
        <taxon>Bacteria</taxon>
        <taxon>Bacillati</taxon>
        <taxon>Bacillota</taxon>
        <taxon>Bacilli</taxon>
        <taxon>Bacillales</taxon>
        <taxon>Bacillaceae</taxon>
        <taxon>Metabacillus</taxon>
    </lineage>
</organism>
<dbReference type="Proteomes" id="UP000434639">
    <property type="component" value="Unassembled WGS sequence"/>
</dbReference>
<feature type="domain" description="DUF1540" evidence="1">
    <location>
        <begin position="5"/>
        <end position="47"/>
    </location>
</feature>
<dbReference type="EMBL" id="WMIB01000024">
    <property type="protein sequence ID" value="MTH55219.1"/>
    <property type="molecule type" value="Genomic_DNA"/>
</dbReference>
<evidence type="ECO:0000313" key="2">
    <source>
        <dbReference type="EMBL" id="MTH55219.1"/>
    </source>
</evidence>
<proteinExistence type="predicted"/>
<keyword evidence="3" id="KW-1185">Reference proteome</keyword>
<accession>A0A7X2S7P8</accession>
<reference evidence="2 3" key="1">
    <citation type="journal article" date="2017" name="Int. J. Syst. Evol. Microbiol.">
        <title>Bacillus mangrovi sp. nov., isolated from a sediment sample from a mangrove forest.</title>
        <authorList>
            <person name="Gupta V."/>
            <person name="Singh P.K."/>
            <person name="Korpole S."/>
            <person name="Tanuku N.R.S."/>
            <person name="Pinnaka A.K."/>
        </authorList>
    </citation>
    <scope>NUCLEOTIDE SEQUENCE [LARGE SCALE GENOMIC DNA]</scope>
    <source>
        <strain evidence="2 3">KCTC 33872</strain>
    </source>
</reference>
<dbReference type="RefSeq" id="WP_162357052.1">
    <property type="nucleotide sequence ID" value="NZ_WMIB01000024.1"/>
</dbReference>
<sequence>MAQDVLCEVNNCVYNEKGNRCGATQIYVVSHKGTKAENNHETDCGTFKPEK</sequence>
<gene>
    <name evidence="2" type="ORF">GKZ89_17610</name>
</gene>
<comment type="caution">
    <text evidence="2">The sequence shown here is derived from an EMBL/GenBank/DDBJ whole genome shotgun (WGS) entry which is preliminary data.</text>
</comment>